<dbReference type="Pfam" id="PF13561">
    <property type="entry name" value="adh_short_C2"/>
    <property type="match status" value="1"/>
</dbReference>
<keyword evidence="6" id="KW-1185">Reference proteome</keyword>
<dbReference type="InterPro" id="IPR020904">
    <property type="entry name" value="Sc_DH/Rdtase_CS"/>
</dbReference>
<dbReference type="OrthoDB" id="24596at2157"/>
<feature type="transmembrane region" description="Helical" evidence="3">
    <location>
        <begin position="12"/>
        <end position="31"/>
    </location>
</feature>
<dbReference type="GO" id="GO:0016491">
    <property type="term" value="F:oxidoreductase activity"/>
    <property type="evidence" value="ECO:0007669"/>
    <property type="project" value="UniProtKB-KW"/>
</dbReference>
<evidence type="ECO:0000256" key="2">
    <source>
        <dbReference type="ARBA" id="ARBA00023002"/>
    </source>
</evidence>
<dbReference type="SUPFAM" id="SSF51735">
    <property type="entry name" value="NAD(P)-binding Rossmann-fold domains"/>
    <property type="match status" value="1"/>
</dbReference>
<sequence length="264" mass="28536">MDDNKLFSVSGNTALVIGAASGIGLAISRLYSALGGNVMMADYDINRLSGEAKKLIGENKKVEFMPVDIRSGESIHDLVERTEKKFGKIDAGFITPGINIRKKFLDYADDEFQTVINLNLKGNFMAMREIAKSMIGKNVAGSIVVLSSIRSIVVEPGQSAYAATKAGLVQLVRGLCSEVGKNNIRVNAIAPGVVDTPLTQQIKKDPDWYRAYSERSALNRWASVDEIAGPAVFLTMPAASFIDGTVIFVDGGWTAIDGRFEPKL</sequence>
<proteinExistence type="inferred from homology"/>
<dbReference type="EMBL" id="LJCQ01000204">
    <property type="protein sequence ID" value="KPV46648.1"/>
    <property type="molecule type" value="Genomic_DNA"/>
</dbReference>
<dbReference type="Gene3D" id="3.40.50.720">
    <property type="entry name" value="NAD(P)-binding Rossmann-like Domain"/>
    <property type="match status" value="1"/>
</dbReference>
<dbReference type="RefSeq" id="WP_048102318.1">
    <property type="nucleotide sequence ID" value="NZ_LJCQ01000204.1"/>
</dbReference>
<dbReference type="PRINTS" id="PR00081">
    <property type="entry name" value="GDHRDH"/>
</dbReference>
<dbReference type="Proteomes" id="UP000050320">
    <property type="component" value="Unassembled WGS sequence"/>
</dbReference>
<dbReference type="InterPro" id="IPR002347">
    <property type="entry name" value="SDR_fam"/>
</dbReference>
<keyword evidence="3" id="KW-1133">Transmembrane helix</keyword>
<comment type="similarity">
    <text evidence="1">Belongs to the short-chain dehydrogenases/reductases (SDR) family.</text>
</comment>
<comment type="caution">
    <text evidence="5">The sequence shown here is derived from an EMBL/GenBank/DDBJ whole genome shotgun (WGS) entry which is preliminary data.</text>
</comment>
<keyword evidence="3" id="KW-0812">Transmembrane</keyword>
<gene>
    <name evidence="5" type="ORF">AOG54_06015</name>
    <name evidence="4" type="ORF">SE19_04645</name>
</gene>
<dbReference type="Proteomes" id="UP000050515">
    <property type="component" value="Unassembled WGS sequence"/>
</dbReference>
<organism evidence="5 6">
    <name type="scientific">Acidiplasma aeolicum</name>
    <dbReference type="NCBI Taxonomy" id="507754"/>
    <lineage>
        <taxon>Archaea</taxon>
        <taxon>Methanobacteriati</taxon>
        <taxon>Thermoplasmatota</taxon>
        <taxon>Thermoplasmata</taxon>
        <taxon>Thermoplasmatales</taxon>
        <taxon>Ferroplasmaceae</taxon>
        <taxon>Acidiplasma</taxon>
    </lineage>
</organism>
<evidence type="ECO:0000313" key="7">
    <source>
        <dbReference type="Proteomes" id="UP000050515"/>
    </source>
</evidence>
<dbReference type="InterPro" id="IPR036291">
    <property type="entry name" value="NAD(P)-bd_dom_sf"/>
</dbReference>
<dbReference type="PROSITE" id="PS00061">
    <property type="entry name" value="ADH_SHORT"/>
    <property type="match status" value="1"/>
</dbReference>
<reference evidence="5 6" key="2">
    <citation type="submission" date="2015-09" db="EMBL/GenBank/DDBJ databases">
        <title>Heavy metals and arsenic resistance mechanisms in polyextremophilic archaea of the family Ferroplasmaceae.</title>
        <authorList>
            <person name="Bulaev A.G."/>
            <person name="Kanygina A.V."/>
        </authorList>
    </citation>
    <scope>NUCLEOTIDE SEQUENCE [LARGE SCALE GENOMIC DNA]</scope>
    <source>
        <strain evidence="5 6">VT</strain>
    </source>
</reference>
<dbReference type="PANTHER" id="PTHR24321:SF8">
    <property type="entry name" value="ESTRADIOL 17-BETA-DEHYDROGENASE 8-RELATED"/>
    <property type="match status" value="1"/>
</dbReference>
<protein>
    <submittedName>
        <fullName evidence="5">3-oxoacyl-ACP reductase</fullName>
    </submittedName>
</protein>
<evidence type="ECO:0000313" key="6">
    <source>
        <dbReference type="Proteomes" id="UP000050320"/>
    </source>
</evidence>
<keyword evidence="3" id="KW-0472">Membrane</keyword>
<dbReference type="PANTHER" id="PTHR24321">
    <property type="entry name" value="DEHYDROGENASES, SHORT CHAIN"/>
    <property type="match status" value="1"/>
</dbReference>
<accession>A0A0Q0RVQ5</accession>
<dbReference type="EMBL" id="LKBG01000263">
    <property type="protein sequence ID" value="KQB34000.1"/>
    <property type="molecule type" value="Genomic_DNA"/>
</dbReference>
<evidence type="ECO:0000256" key="1">
    <source>
        <dbReference type="ARBA" id="ARBA00006484"/>
    </source>
</evidence>
<keyword evidence="2" id="KW-0560">Oxidoreductase</keyword>
<evidence type="ECO:0000256" key="3">
    <source>
        <dbReference type="SAM" id="Phobius"/>
    </source>
</evidence>
<evidence type="ECO:0000313" key="4">
    <source>
        <dbReference type="EMBL" id="KPV46648.1"/>
    </source>
</evidence>
<dbReference type="GeneID" id="84221210"/>
<name>A0A0Q0RVQ5_9ARCH</name>
<dbReference type="FunFam" id="3.40.50.720:FF:000084">
    <property type="entry name" value="Short-chain dehydrogenase reductase"/>
    <property type="match status" value="1"/>
</dbReference>
<reference evidence="4 7" key="1">
    <citation type="submission" date="2015-09" db="EMBL/GenBank/DDBJ databases">
        <title>Draft genome sequence of Acidiplasma aeolicum DSM 18409.</title>
        <authorList>
            <person name="Hemp J."/>
        </authorList>
    </citation>
    <scope>NUCLEOTIDE SEQUENCE [LARGE SCALE GENOMIC DNA]</scope>
    <source>
        <strain evidence="4 7">V</strain>
    </source>
</reference>
<dbReference type="AlphaFoldDB" id="A0A0Q0RVQ5"/>
<dbReference type="PATRIC" id="fig|507754.4.peg.587"/>
<evidence type="ECO:0000313" key="5">
    <source>
        <dbReference type="EMBL" id="KQB34000.1"/>
    </source>
</evidence>